<organism evidence="2 3">
    <name type="scientific">Perkinsus chesapeaki</name>
    <name type="common">Clam parasite</name>
    <name type="synonym">Perkinsus andrewsi</name>
    <dbReference type="NCBI Taxonomy" id="330153"/>
    <lineage>
        <taxon>Eukaryota</taxon>
        <taxon>Sar</taxon>
        <taxon>Alveolata</taxon>
        <taxon>Perkinsozoa</taxon>
        <taxon>Perkinsea</taxon>
        <taxon>Perkinsida</taxon>
        <taxon>Perkinsidae</taxon>
        <taxon>Perkinsus</taxon>
    </lineage>
</organism>
<accession>A0A7J6KZI6</accession>
<gene>
    <name evidence="2" type="ORF">FOL47_011144</name>
</gene>
<sequence length="296" mass="33021">MIQLISFCSFLAGLVVSQSPSSEQWDEPCRNAVNANSYCMFYKLGHAAVCHGSDPPIPCGPVNTTNVTPSPPAVDECSKLSQSAVWQYIPDDSSKDYMWAKMDDVNRCLNSLTISNFNALFTLHNLKYGVAETYAFVDVANGLQNSVESNNCGFKKHSLDVDIKGFLDEEIEEFASVLDRMTGDEQKAFLRESIPSAFFHFPLQREFSRLNDAHTLYFPPFGDFVYILPIRFGSSMQGGAQVVTVNITRFADPRYVEVYGEAAITHKDGDVIIKVDDKPVLEWMQEMVSDDGPYVG</sequence>
<reference evidence="2 3" key="1">
    <citation type="submission" date="2020-04" db="EMBL/GenBank/DDBJ databases">
        <title>Perkinsus chesapeaki whole genome sequence.</title>
        <authorList>
            <person name="Bogema D.R."/>
        </authorList>
    </citation>
    <scope>NUCLEOTIDE SEQUENCE [LARGE SCALE GENOMIC DNA]</scope>
    <source>
        <strain evidence="2">ATCC PRA-425</strain>
    </source>
</reference>
<dbReference type="Proteomes" id="UP000591131">
    <property type="component" value="Unassembled WGS sequence"/>
</dbReference>
<feature type="chain" id="PRO_5029446440" evidence="1">
    <location>
        <begin position="18"/>
        <end position="296"/>
    </location>
</feature>
<name>A0A7J6KZI6_PERCH</name>
<keyword evidence="3" id="KW-1185">Reference proteome</keyword>
<proteinExistence type="predicted"/>
<evidence type="ECO:0000313" key="3">
    <source>
        <dbReference type="Proteomes" id="UP000591131"/>
    </source>
</evidence>
<protein>
    <submittedName>
        <fullName evidence="2">Uncharacterized protein</fullName>
    </submittedName>
</protein>
<dbReference type="AlphaFoldDB" id="A0A7J6KZI6"/>
<dbReference type="EMBL" id="JAAPAO010000938">
    <property type="protein sequence ID" value="KAF4652322.1"/>
    <property type="molecule type" value="Genomic_DNA"/>
</dbReference>
<evidence type="ECO:0000256" key="1">
    <source>
        <dbReference type="SAM" id="SignalP"/>
    </source>
</evidence>
<keyword evidence="1" id="KW-0732">Signal</keyword>
<feature type="non-terminal residue" evidence="2">
    <location>
        <position position="296"/>
    </location>
</feature>
<evidence type="ECO:0000313" key="2">
    <source>
        <dbReference type="EMBL" id="KAF4652322.1"/>
    </source>
</evidence>
<feature type="signal peptide" evidence="1">
    <location>
        <begin position="1"/>
        <end position="17"/>
    </location>
</feature>
<comment type="caution">
    <text evidence="2">The sequence shown here is derived from an EMBL/GenBank/DDBJ whole genome shotgun (WGS) entry which is preliminary data.</text>
</comment>